<dbReference type="EMBL" id="NBVN01000005">
    <property type="protein sequence ID" value="PUA31928.1"/>
    <property type="molecule type" value="Genomic_DNA"/>
</dbReference>
<proteinExistence type="predicted"/>
<dbReference type="GO" id="GO:0006529">
    <property type="term" value="P:asparagine biosynthetic process"/>
    <property type="evidence" value="ECO:0007669"/>
    <property type="project" value="InterPro"/>
</dbReference>
<comment type="caution">
    <text evidence="2">The sequence shown here is derived from an EMBL/GenBank/DDBJ whole genome shotgun (WGS) entry which is preliminary data.</text>
</comment>
<evidence type="ECO:0000313" key="2">
    <source>
        <dbReference type="EMBL" id="PUA31928.1"/>
    </source>
</evidence>
<name>A0A2R7Y350_9CREN</name>
<evidence type="ECO:0000259" key="1">
    <source>
        <dbReference type="Pfam" id="PF00733"/>
    </source>
</evidence>
<sequence>MKVCPNHILLVISANTDIPSKVHMSAEGLNFSYSKNLSNGTTKISIYASNSCGIYESEEKLIIISGLFKDSIEDYADKHIDEILASFGHQGFIILIDKKTLDIYIVQGPVIYQPIFYTLQNGVVLASDDMSTIVKILEDVYDVKPSMDLLALYEFILVGEIVSARTIVKGIKHIRAGEYVHITAEECLGLNHTNYWEPWKIIESPTHNLNANKSDLQILLQTLFEITSEYCEVNESTIGVPFSGGLDSTMVLTLLLKACKNKKVIPLHLNVGSIYELYLTKQIHERVCESNNVHCVYTRYSITEILSSYDELLHRHICCIPFPRPGDAALTYSLLAEAFSNTGVKFVISGDDGDCIWGGYDLPAYYILQLLLKKDFSKFIQLIKILFSYDRSILVRFIAETVDTFMKTWLPSIYFTRRAKRVARLNRAKRRFYKLLAQYISTLYENTLRPLSTNIFREYLTRRFVFLSSPLINTNVRAHECRNIILAPLFASRKLLEIIASLPDELFFTPYGFRSLQRVFLKVAGYPPSIYKQKKSGFSTTNYVTTDAQIITKIKSLISTDPYISKSVDLHKLDAHDLLKVYNAKLKYECLIKDV</sequence>
<dbReference type="GO" id="GO:0004066">
    <property type="term" value="F:asparagine synthase (glutamine-hydrolyzing) activity"/>
    <property type="evidence" value="ECO:0007669"/>
    <property type="project" value="InterPro"/>
</dbReference>
<protein>
    <recommendedName>
        <fullName evidence="1">Asparagine synthetase domain-containing protein</fullName>
    </recommendedName>
</protein>
<dbReference type="PANTHER" id="PTHR43284:SF1">
    <property type="entry name" value="ASPARAGINE SYNTHETASE"/>
    <property type="match status" value="1"/>
</dbReference>
<gene>
    <name evidence="2" type="ORF">B7O98_08035</name>
</gene>
<accession>A0A2R7Y350</accession>
<dbReference type="AlphaFoldDB" id="A0A2R7Y350"/>
<dbReference type="InterPro" id="IPR001962">
    <property type="entry name" value="Asn_synthase"/>
</dbReference>
<evidence type="ECO:0000313" key="3">
    <source>
        <dbReference type="Proteomes" id="UP000244093"/>
    </source>
</evidence>
<dbReference type="SUPFAM" id="SSF52402">
    <property type="entry name" value="Adenine nucleotide alpha hydrolases-like"/>
    <property type="match status" value="1"/>
</dbReference>
<reference evidence="2 3" key="1">
    <citation type="journal article" date="2018" name="Syst. Appl. Microbiol.">
        <title>A new symbiotic nanoarchaeote (Candidatus Nanoclepta minutus) and its host (Zestosphaera tikiterensis gen. nov., sp. nov.) from a New Zealand hot spring.</title>
        <authorList>
            <person name="St John E."/>
            <person name="Liu Y."/>
            <person name="Podar M."/>
            <person name="Stott M.B."/>
            <person name="Meneghin J."/>
            <person name="Chen Z."/>
            <person name="Lagutin K."/>
            <person name="Mitchell K."/>
            <person name="Reysenbach A.L."/>
        </authorList>
    </citation>
    <scope>NUCLEOTIDE SEQUENCE [LARGE SCALE GENOMIC DNA]</scope>
    <source>
        <strain evidence="2">NZ3</strain>
    </source>
</reference>
<organism evidence="2 3">
    <name type="scientific">Zestosphaera tikiterensis</name>
    <dbReference type="NCBI Taxonomy" id="1973259"/>
    <lineage>
        <taxon>Archaea</taxon>
        <taxon>Thermoproteota</taxon>
        <taxon>Thermoprotei</taxon>
        <taxon>Desulfurococcales</taxon>
        <taxon>Desulfurococcaceae</taxon>
        <taxon>Zestosphaera</taxon>
    </lineage>
</organism>
<dbReference type="Proteomes" id="UP000244093">
    <property type="component" value="Unassembled WGS sequence"/>
</dbReference>
<dbReference type="InterPro" id="IPR051786">
    <property type="entry name" value="ASN_synthetase/amidase"/>
</dbReference>
<feature type="domain" description="Asparagine synthetase" evidence="1">
    <location>
        <begin position="234"/>
        <end position="561"/>
    </location>
</feature>
<dbReference type="Gene3D" id="3.40.50.620">
    <property type="entry name" value="HUPs"/>
    <property type="match status" value="1"/>
</dbReference>
<dbReference type="InterPro" id="IPR014729">
    <property type="entry name" value="Rossmann-like_a/b/a_fold"/>
</dbReference>
<dbReference type="Pfam" id="PF00733">
    <property type="entry name" value="Asn_synthase"/>
    <property type="match status" value="1"/>
</dbReference>
<dbReference type="PANTHER" id="PTHR43284">
    <property type="entry name" value="ASPARAGINE SYNTHETASE (GLUTAMINE-HYDROLYZING)"/>
    <property type="match status" value="1"/>
</dbReference>